<evidence type="ECO:0008006" key="4">
    <source>
        <dbReference type="Google" id="ProtNLM"/>
    </source>
</evidence>
<comment type="caution">
    <text evidence="2">The sequence shown here is derived from an EMBL/GenBank/DDBJ whole genome shotgun (WGS) entry which is preliminary data.</text>
</comment>
<dbReference type="EMBL" id="BOMS01000104">
    <property type="protein sequence ID" value="GIE70438.1"/>
    <property type="molecule type" value="Genomic_DNA"/>
</dbReference>
<dbReference type="RefSeq" id="WP_203828465.1">
    <property type="nucleotide sequence ID" value="NZ_BAAATY010000032.1"/>
</dbReference>
<keyword evidence="1" id="KW-0732">Signal</keyword>
<dbReference type="InterPro" id="IPR011042">
    <property type="entry name" value="6-blade_b-propeller_TolB-like"/>
</dbReference>
<feature type="signal peptide" evidence="1">
    <location>
        <begin position="1"/>
        <end position="26"/>
    </location>
</feature>
<sequence>MITKRSAIGAVVAVAGLLAGPLPATAAPAPPPWTVASGLDHPRGLAFGPDGTLYVAEAGHGGVPCRRIPAGGQVVAGLDRTGIGPVCAGASGAIAAIRHGHVRRIVTGLPSPTTPADAEAAGAEATGAETTAAWAAGARAAGPSDVTVDPDGALSYTVGRGGGADLRTTAGLSGAALSDRGRFVIADIDAYLKGANPVSVLTVDRGKLVVDAGGDTLLRVGPRGRISTVATFPRRIVPAPAGMRGGARAGAPIPMDAVPTSVVRGPDGAFYVGELTGFPFPPGQARIWRIVPGERPRVFATGLTAVVDLAWGPDRTLYALQISRRGLLSGDRTGALVQVDPGGRHRVVVGDGLTAPGGLVVRGRYAYITDCSTCENTGSVVRVRL</sequence>
<dbReference type="Proteomes" id="UP000624709">
    <property type="component" value="Unassembled WGS sequence"/>
</dbReference>
<dbReference type="NCBIfam" id="NF033206">
    <property type="entry name" value="ScyE_fam"/>
    <property type="match status" value="1"/>
</dbReference>
<name>A0ABQ4BIE7_9ACTN</name>
<accession>A0ABQ4BIE7</accession>
<keyword evidence="3" id="KW-1185">Reference proteome</keyword>
<gene>
    <name evidence="2" type="ORF">Apa02nite_065460</name>
</gene>
<dbReference type="SUPFAM" id="SSF101898">
    <property type="entry name" value="NHL repeat"/>
    <property type="match status" value="1"/>
</dbReference>
<feature type="chain" id="PRO_5047164513" description="ScyD/ScyE family protein" evidence="1">
    <location>
        <begin position="27"/>
        <end position="385"/>
    </location>
</feature>
<dbReference type="InterPro" id="IPR048031">
    <property type="entry name" value="ScyD/ScyE-like"/>
</dbReference>
<organism evidence="2 3">
    <name type="scientific">Actinoplanes palleronii</name>
    <dbReference type="NCBI Taxonomy" id="113570"/>
    <lineage>
        <taxon>Bacteria</taxon>
        <taxon>Bacillati</taxon>
        <taxon>Actinomycetota</taxon>
        <taxon>Actinomycetes</taxon>
        <taxon>Micromonosporales</taxon>
        <taxon>Micromonosporaceae</taxon>
        <taxon>Actinoplanes</taxon>
    </lineage>
</organism>
<evidence type="ECO:0000313" key="2">
    <source>
        <dbReference type="EMBL" id="GIE70438.1"/>
    </source>
</evidence>
<reference evidence="2 3" key="1">
    <citation type="submission" date="2021-01" db="EMBL/GenBank/DDBJ databases">
        <title>Whole genome shotgun sequence of Actinoplanes palleronii NBRC 14916.</title>
        <authorList>
            <person name="Komaki H."/>
            <person name="Tamura T."/>
        </authorList>
    </citation>
    <scope>NUCLEOTIDE SEQUENCE [LARGE SCALE GENOMIC DNA]</scope>
    <source>
        <strain evidence="2 3">NBRC 14916</strain>
    </source>
</reference>
<evidence type="ECO:0000256" key="1">
    <source>
        <dbReference type="SAM" id="SignalP"/>
    </source>
</evidence>
<proteinExistence type="predicted"/>
<protein>
    <recommendedName>
        <fullName evidence="4">ScyD/ScyE family protein</fullName>
    </recommendedName>
</protein>
<dbReference type="Gene3D" id="2.120.10.30">
    <property type="entry name" value="TolB, C-terminal domain"/>
    <property type="match status" value="1"/>
</dbReference>
<evidence type="ECO:0000313" key="3">
    <source>
        <dbReference type="Proteomes" id="UP000624709"/>
    </source>
</evidence>